<dbReference type="Proteomes" id="UP000422822">
    <property type="component" value="Chromosome"/>
</dbReference>
<name>A0AAE6QBT9_EHRRU</name>
<feature type="transmembrane region" description="Helical" evidence="1">
    <location>
        <begin position="6"/>
        <end position="27"/>
    </location>
</feature>
<evidence type="ECO:0000256" key="1">
    <source>
        <dbReference type="SAM" id="Phobius"/>
    </source>
</evidence>
<protein>
    <submittedName>
        <fullName evidence="2">Uncharacterized protein</fullName>
    </submittedName>
</protein>
<keyword evidence="1" id="KW-0472">Membrane</keyword>
<keyword evidence="1" id="KW-0812">Transmembrane</keyword>
<accession>A0AAE6QBT9</accession>
<keyword evidence="3" id="KW-1185">Reference proteome</keyword>
<evidence type="ECO:0000313" key="2">
    <source>
        <dbReference type="EMBL" id="QGR03696.1"/>
    </source>
</evidence>
<gene>
    <name evidence="2" type="ORF">EDL80_03975</name>
</gene>
<organism evidence="2 3">
    <name type="scientific">Ehrlichia ruminantium</name>
    <name type="common">heartwater rickettsia</name>
    <name type="synonym">Cowdria ruminantium</name>
    <dbReference type="NCBI Taxonomy" id="779"/>
    <lineage>
        <taxon>Bacteria</taxon>
        <taxon>Pseudomonadati</taxon>
        <taxon>Pseudomonadota</taxon>
        <taxon>Alphaproteobacteria</taxon>
        <taxon>Rickettsiales</taxon>
        <taxon>Anaplasmataceae</taxon>
        <taxon>Ehrlichia</taxon>
    </lineage>
</organism>
<dbReference type="AlphaFoldDB" id="A0AAE6QBT9"/>
<evidence type="ECO:0000313" key="3">
    <source>
        <dbReference type="Proteomes" id="UP000422822"/>
    </source>
</evidence>
<dbReference type="EMBL" id="CP033455">
    <property type="protein sequence ID" value="QGR03696.1"/>
    <property type="molecule type" value="Genomic_DNA"/>
</dbReference>
<keyword evidence="1" id="KW-1133">Transmembrane helix</keyword>
<dbReference type="RefSeq" id="WP_158406883.1">
    <property type="nucleotide sequence ID" value="NZ_CP033455.1"/>
</dbReference>
<reference evidence="2 3" key="1">
    <citation type="submission" date="2018-10" db="EMBL/GenBank/DDBJ databases">
        <title>Propagation and draft genome sequences of three atypical Erhlichia ruminantium isolates.</title>
        <authorList>
            <person name="Liebenberg J."/>
            <person name="Steyn H."/>
            <person name="Josemans A."/>
            <person name="Zweygarth E."/>
        </authorList>
    </citation>
    <scope>NUCLEOTIDE SEQUENCE [LARGE SCALE GENOMIC DNA]</scope>
    <source>
        <strain evidence="2 3">Omatjenne</strain>
    </source>
</reference>
<proteinExistence type="predicted"/>
<sequence length="142" mass="15754">MQNQYLSLTCLILWSILVVSILIHVVFRYVMLSGKKTKGTEGLQAFFKYAIPGDIKANGAKNLQEEGSKEVIGTQKEKLKKSALKIVAQEEDEMVRSNSSTQVADLQDKGVDVKGQQCKLQLDAPFITEGDQGFGEQKSQCR</sequence>